<accession>A0A8K0AHV0</accession>
<protein>
    <submittedName>
        <fullName evidence="1">Putative mitochondrial protein</fullName>
    </submittedName>
</protein>
<keyword evidence="2" id="KW-1185">Reference proteome</keyword>
<name>A0A8K0AHV0_ANDGO</name>
<evidence type="ECO:0000313" key="1">
    <source>
        <dbReference type="EMBL" id="KAF0852160.1"/>
    </source>
</evidence>
<gene>
    <name evidence="1" type="ORF">ANDGO_04668</name>
</gene>
<reference evidence="1" key="1">
    <citation type="submission" date="2019-09" db="EMBL/GenBank/DDBJ databases">
        <title>The Mitochondrial Proteome of the Jakobid, Andalucia godoyi, a Protist With the Most Gene-Rich and Bacteria-Like Mitochondrial Genome.</title>
        <authorList>
            <person name="Gray M.W."/>
            <person name="Burger G."/>
            <person name="Derelle R."/>
            <person name="Klimes V."/>
            <person name="Leger M."/>
            <person name="Sarrasin M."/>
            <person name="Vlcek C."/>
            <person name="Roger A.J."/>
            <person name="Elias M."/>
            <person name="Lang B.F."/>
        </authorList>
    </citation>
    <scope>NUCLEOTIDE SEQUENCE</scope>
    <source>
        <strain evidence="1">And28</strain>
    </source>
</reference>
<dbReference type="Proteomes" id="UP000799049">
    <property type="component" value="Unassembled WGS sequence"/>
</dbReference>
<proteinExistence type="predicted"/>
<evidence type="ECO:0000313" key="2">
    <source>
        <dbReference type="Proteomes" id="UP000799049"/>
    </source>
</evidence>
<comment type="caution">
    <text evidence="1">The sequence shown here is derived from an EMBL/GenBank/DDBJ whole genome shotgun (WGS) entry which is preliminary data.</text>
</comment>
<dbReference type="EMBL" id="VRVR01000058">
    <property type="protein sequence ID" value="KAF0852160.1"/>
    <property type="molecule type" value="Genomic_DNA"/>
</dbReference>
<organism evidence="1 2">
    <name type="scientific">Andalucia godoyi</name>
    <name type="common">Flagellate</name>
    <dbReference type="NCBI Taxonomy" id="505711"/>
    <lineage>
        <taxon>Eukaryota</taxon>
        <taxon>Discoba</taxon>
        <taxon>Jakobida</taxon>
        <taxon>Andalucina</taxon>
        <taxon>Andaluciidae</taxon>
        <taxon>Andalucia</taxon>
    </lineage>
</organism>
<dbReference type="AlphaFoldDB" id="A0A8K0AHV0"/>
<sequence length="154" mass="16729">MDRAVKTALRNTTDPVALRVPVQSARHVLTVRVEMEVASVPIHHTLRIPGVQTARLPGTGQTALLHVLPVLSNLHVILEAMVQDGASARTARRLPQPPVRIAVQAPTPMRQLCINALLARLDKKPLCRSRIPAFCAKLGSTETPQAVRLAQSAR</sequence>